<dbReference type="GO" id="GO:0051123">
    <property type="term" value="P:RNA polymerase II preinitiation complex assembly"/>
    <property type="evidence" value="ECO:0007669"/>
    <property type="project" value="TreeGrafter"/>
</dbReference>
<dbReference type="InterPro" id="IPR037817">
    <property type="entry name" value="TAF7"/>
</dbReference>
<evidence type="ECO:0000313" key="9">
    <source>
        <dbReference type="Proteomes" id="UP001190700"/>
    </source>
</evidence>
<dbReference type="GO" id="GO:0005669">
    <property type="term" value="C:transcription factor TFIID complex"/>
    <property type="evidence" value="ECO:0007669"/>
    <property type="project" value="InterPro"/>
</dbReference>
<reference evidence="8 9" key="1">
    <citation type="journal article" date="2015" name="Genome Biol. Evol.">
        <title>Comparative Genomics of a Bacterivorous Green Alga Reveals Evolutionary Causalities and Consequences of Phago-Mixotrophic Mode of Nutrition.</title>
        <authorList>
            <person name="Burns J.A."/>
            <person name="Paasch A."/>
            <person name="Narechania A."/>
            <person name="Kim E."/>
        </authorList>
    </citation>
    <scope>NUCLEOTIDE SEQUENCE [LARGE SCALE GENOMIC DNA]</scope>
    <source>
        <strain evidence="8 9">PLY_AMNH</strain>
    </source>
</reference>
<evidence type="ECO:0000256" key="1">
    <source>
        <dbReference type="ARBA" id="ARBA00004123"/>
    </source>
</evidence>
<keyword evidence="3" id="KW-0805">Transcription regulation</keyword>
<comment type="subcellular location">
    <subcellularLocation>
        <location evidence="1">Nucleus</location>
    </subcellularLocation>
</comment>
<evidence type="ECO:0000259" key="7">
    <source>
        <dbReference type="SMART" id="SM01370"/>
    </source>
</evidence>
<evidence type="ECO:0000256" key="6">
    <source>
        <dbReference type="SAM" id="MobiDB-lite"/>
    </source>
</evidence>
<dbReference type="InterPro" id="IPR006751">
    <property type="entry name" value="TAFII55_prot_cons_reg"/>
</dbReference>
<feature type="region of interest" description="Disordered" evidence="6">
    <location>
        <begin position="28"/>
        <end position="60"/>
    </location>
</feature>
<feature type="domain" description="TAFII55 protein conserved region" evidence="7">
    <location>
        <begin position="8"/>
        <end position="163"/>
    </location>
</feature>
<dbReference type="GO" id="GO:0016251">
    <property type="term" value="F:RNA polymerase II general transcription initiation factor activity"/>
    <property type="evidence" value="ECO:0007669"/>
    <property type="project" value="TreeGrafter"/>
</dbReference>
<evidence type="ECO:0000256" key="2">
    <source>
        <dbReference type="ARBA" id="ARBA00009368"/>
    </source>
</evidence>
<keyword evidence="5" id="KW-0539">Nucleus</keyword>
<feature type="region of interest" description="Disordered" evidence="6">
    <location>
        <begin position="105"/>
        <end position="127"/>
    </location>
</feature>
<organism evidence="8 9">
    <name type="scientific">Cymbomonas tetramitiformis</name>
    <dbReference type="NCBI Taxonomy" id="36881"/>
    <lineage>
        <taxon>Eukaryota</taxon>
        <taxon>Viridiplantae</taxon>
        <taxon>Chlorophyta</taxon>
        <taxon>Pyramimonadophyceae</taxon>
        <taxon>Pyramimonadales</taxon>
        <taxon>Pyramimonadaceae</taxon>
        <taxon>Cymbomonas</taxon>
    </lineage>
</organism>
<evidence type="ECO:0000256" key="3">
    <source>
        <dbReference type="ARBA" id="ARBA00023015"/>
    </source>
</evidence>
<protein>
    <recommendedName>
        <fullName evidence="7">TAFII55 protein conserved region domain-containing protein</fullName>
    </recommendedName>
</protein>
<keyword evidence="9" id="KW-1185">Reference proteome</keyword>
<gene>
    <name evidence="8" type="ORF">CYMTET_25183</name>
</gene>
<dbReference type="Proteomes" id="UP001190700">
    <property type="component" value="Unassembled WGS sequence"/>
</dbReference>
<comment type="caution">
    <text evidence="8">The sequence shown here is derived from an EMBL/GenBank/DDBJ whole genome shotgun (WGS) entry which is preliminary data.</text>
</comment>
<evidence type="ECO:0000256" key="5">
    <source>
        <dbReference type="ARBA" id="ARBA00023242"/>
    </source>
</evidence>
<evidence type="ECO:0000313" key="8">
    <source>
        <dbReference type="EMBL" id="KAK3266175.1"/>
    </source>
</evidence>
<dbReference type="PANTHER" id="PTHR12228:SF0">
    <property type="entry name" value="TATA-BOX BINDING PROTEIN ASSOCIATED FACTOR 7"/>
    <property type="match status" value="1"/>
</dbReference>
<keyword evidence="4" id="KW-0804">Transcription</keyword>
<dbReference type="AlphaFoldDB" id="A0AAE0FV36"/>
<dbReference type="EMBL" id="LGRX02013383">
    <property type="protein sequence ID" value="KAK3266175.1"/>
    <property type="molecule type" value="Genomic_DNA"/>
</dbReference>
<feature type="compositionally biased region" description="Basic and acidic residues" evidence="6">
    <location>
        <begin position="49"/>
        <end position="58"/>
    </location>
</feature>
<name>A0AAE0FV36_9CHLO</name>
<dbReference type="PANTHER" id="PTHR12228">
    <property type="entry name" value="TRANSCRIPTION INITIATION FACTOR TFIID 55 KD SUBUNIT-RELATED"/>
    <property type="match status" value="1"/>
</dbReference>
<evidence type="ECO:0000256" key="4">
    <source>
        <dbReference type="ARBA" id="ARBA00023163"/>
    </source>
</evidence>
<dbReference type="Pfam" id="PF04658">
    <property type="entry name" value="TAFII55_N"/>
    <property type="match status" value="1"/>
</dbReference>
<comment type="similarity">
    <text evidence="2">Belongs to the TAF7 family.</text>
</comment>
<accession>A0AAE0FV36</accession>
<dbReference type="SMART" id="SM01370">
    <property type="entry name" value="TAFII55_N"/>
    <property type="match status" value="1"/>
</dbReference>
<dbReference type="CDD" id="cd08047">
    <property type="entry name" value="TAF7"/>
    <property type="match status" value="1"/>
</dbReference>
<sequence>MSRTYAPDEEQFIIRMPSELAERVRNVLRENPSASPNDKSLELDFIGSSREDQQDFDGRSGVFSVGGESFPVSVQDLPAVLESFKAYDGTNLVKSADIGQMLVVRRPGESPPDTTDAPDGITPPLRDVRKKFYRPPQEVDPADIEAVEKALILILSGGGPKHPNMDVQVVEEWVEEEEDVPEASREEI</sequence>
<proteinExistence type="inferred from homology"/>